<keyword evidence="2" id="KW-1185">Reference proteome</keyword>
<proteinExistence type="predicted"/>
<dbReference type="Proteomes" id="UP001620234">
    <property type="component" value="Unassembled WGS sequence"/>
</dbReference>
<evidence type="ECO:0000313" key="1">
    <source>
        <dbReference type="EMBL" id="MFK4001640.1"/>
    </source>
</evidence>
<protein>
    <submittedName>
        <fullName evidence="1">Uncharacterized protein</fullName>
    </submittedName>
</protein>
<dbReference type="EMBL" id="JBJDPD010000019">
    <property type="protein sequence ID" value="MFK4001640.1"/>
    <property type="molecule type" value="Genomic_DNA"/>
</dbReference>
<comment type="caution">
    <text evidence="1">The sequence shown here is derived from an EMBL/GenBank/DDBJ whole genome shotgun (WGS) entry which is preliminary data.</text>
</comment>
<reference evidence="1 2" key="1">
    <citation type="submission" date="2024-11" db="EMBL/GenBank/DDBJ databases">
        <title>The Natural Products Discovery Center: Release of the First 8490 Sequenced Strains for Exploring Actinobacteria Biosynthetic Diversity.</title>
        <authorList>
            <person name="Kalkreuter E."/>
            <person name="Kautsar S.A."/>
            <person name="Yang D."/>
            <person name="Bader C.D."/>
            <person name="Teijaro C.N."/>
            <person name="Fluegel L."/>
            <person name="Davis C.M."/>
            <person name="Simpson J.R."/>
            <person name="Lauterbach L."/>
            <person name="Steele A.D."/>
            <person name="Gui C."/>
            <person name="Meng S."/>
            <person name="Li G."/>
            <person name="Viehrig K."/>
            <person name="Ye F."/>
            <person name="Su P."/>
            <person name="Kiefer A.F."/>
            <person name="Nichols A."/>
            <person name="Cepeda A.J."/>
            <person name="Yan W."/>
            <person name="Fan B."/>
            <person name="Jiang Y."/>
            <person name="Adhikari A."/>
            <person name="Zheng C.-J."/>
            <person name="Schuster L."/>
            <person name="Cowan T.M."/>
            <person name="Smanski M.J."/>
            <person name="Chevrette M.G."/>
            <person name="De Carvalho L.P.S."/>
            <person name="Shen B."/>
        </authorList>
    </citation>
    <scope>NUCLEOTIDE SEQUENCE [LARGE SCALE GENOMIC DNA]</scope>
    <source>
        <strain evidence="1 2">NPDC077433</strain>
    </source>
</reference>
<name>A0ABW8LE06_9GAMM</name>
<evidence type="ECO:0000313" key="2">
    <source>
        <dbReference type="Proteomes" id="UP001620234"/>
    </source>
</evidence>
<sequence>MTSIPDKISAQVIDTFEKVASPASRAGVTVERVGKLIEGDISSPSIVAQIISERSSNGFTYDESDVETMRKLHLDSKTTVGITVKQVNALTKDYEDYVIGDNCVLSH</sequence>
<dbReference type="RefSeq" id="WP_230709168.1">
    <property type="nucleotide sequence ID" value="NZ_JBJDPD010000019.1"/>
</dbReference>
<organism evidence="1 2">
    <name type="scientific">Psychrobacter namhaensis</name>
    <dbReference type="NCBI Taxonomy" id="292734"/>
    <lineage>
        <taxon>Bacteria</taxon>
        <taxon>Pseudomonadati</taxon>
        <taxon>Pseudomonadota</taxon>
        <taxon>Gammaproteobacteria</taxon>
        <taxon>Moraxellales</taxon>
        <taxon>Moraxellaceae</taxon>
        <taxon>Psychrobacter</taxon>
    </lineage>
</organism>
<gene>
    <name evidence="1" type="ORF">ACI2I3_09865</name>
</gene>
<accession>A0ABW8LE06</accession>